<dbReference type="KEGG" id="ten:LPB136_04630"/>
<reference evidence="3 4" key="1">
    <citation type="submission" date="2016-11" db="EMBL/GenBank/DDBJ databases">
        <title>Tenacibaculum sp. LPB0136, isolated from marine environment.</title>
        <authorList>
            <person name="Kim E."/>
            <person name="Yi H."/>
        </authorList>
    </citation>
    <scope>NUCLEOTIDE SEQUENCE [LARGE SCALE GENOMIC DNA]</scope>
    <source>
        <strain evidence="3 4">LPB0136</strain>
    </source>
</reference>
<keyword evidence="4" id="KW-1185">Reference proteome</keyword>
<gene>
    <name evidence="3" type="ORF">LPB136_04630</name>
</gene>
<dbReference type="Pfam" id="PF13439">
    <property type="entry name" value="Glyco_transf_4"/>
    <property type="match status" value="1"/>
</dbReference>
<protein>
    <recommendedName>
        <fullName evidence="5">Glycosyltransferase</fullName>
    </recommendedName>
</protein>
<dbReference type="PANTHER" id="PTHR12526">
    <property type="entry name" value="GLYCOSYLTRANSFERASE"/>
    <property type="match status" value="1"/>
</dbReference>
<evidence type="ECO:0000259" key="2">
    <source>
        <dbReference type="Pfam" id="PF13439"/>
    </source>
</evidence>
<dbReference type="AlphaFoldDB" id="A0A1L3JMR5"/>
<dbReference type="SUPFAM" id="SSF53756">
    <property type="entry name" value="UDP-Glycosyltransferase/glycogen phosphorylase"/>
    <property type="match status" value="1"/>
</dbReference>
<dbReference type="EMBL" id="CP018155">
    <property type="protein sequence ID" value="APG66411.1"/>
    <property type="molecule type" value="Genomic_DNA"/>
</dbReference>
<evidence type="ECO:0000259" key="1">
    <source>
        <dbReference type="Pfam" id="PF00534"/>
    </source>
</evidence>
<evidence type="ECO:0008006" key="5">
    <source>
        <dbReference type="Google" id="ProtNLM"/>
    </source>
</evidence>
<dbReference type="GO" id="GO:0016757">
    <property type="term" value="F:glycosyltransferase activity"/>
    <property type="evidence" value="ECO:0007669"/>
    <property type="project" value="InterPro"/>
</dbReference>
<dbReference type="STRING" id="1850252.LPB136_04630"/>
<dbReference type="PANTHER" id="PTHR12526:SF630">
    <property type="entry name" value="GLYCOSYLTRANSFERASE"/>
    <property type="match status" value="1"/>
</dbReference>
<dbReference type="Pfam" id="PF00534">
    <property type="entry name" value="Glycos_transf_1"/>
    <property type="match status" value="1"/>
</dbReference>
<dbReference type="Gene3D" id="3.40.50.2000">
    <property type="entry name" value="Glycogen Phosphorylase B"/>
    <property type="match status" value="2"/>
</dbReference>
<sequence length="355" mass="40396">MKAIQLIDSLDIGGAEVLAVNIANLLAKEDIESHLCVTRKEGLLKDKVSKNVNYIFLNRKSTFDFKAILKLKNYIKKNQISIIHAHATSSFIAFCVKILYPKVKIVWHDHYGNSEFLENRKIVPLSVFSRFFQVIISVNVNLKEWAVENLFAKKNLMLNNFAFFNTEEKLTNLKGEEGKRIVHVAGFRAQKDHITLLKAFKIVQEKNPVWTLHLVGKIYNDSYSKSIQNFIIDNKLVDSIFMYNAKSDIKNILAQATIGVLSSKSEGLPVALLEYGLAKLPVLVTNVGESNKVVINSESIVTPENYLLFSEKLNKLITDNLLREKVSYGLHVKVKEEFSKESFVTQLINIYKNLC</sequence>
<feature type="domain" description="Glycosyl transferase family 1" evidence="1">
    <location>
        <begin position="171"/>
        <end position="327"/>
    </location>
</feature>
<evidence type="ECO:0000313" key="3">
    <source>
        <dbReference type="EMBL" id="APG66411.1"/>
    </source>
</evidence>
<organism evidence="3 4">
    <name type="scientific">Tenacibaculum todarodis</name>
    <dbReference type="NCBI Taxonomy" id="1850252"/>
    <lineage>
        <taxon>Bacteria</taxon>
        <taxon>Pseudomonadati</taxon>
        <taxon>Bacteroidota</taxon>
        <taxon>Flavobacteriia</taxon>
        <taxon>Flavobacteriales</taxon>
        <taxon>Flavobacteriaceae</taxon>
        <taxon>Tenacibaculum</taxon>
    </lineage>
</organism>
<feature type="domain" description="Glycosyltransferase subfamily 4-like N-terminal" evidence="2">
    <location>
        <begin position="12"/>
        <end position="118"/>
    </location>
</feature>
<accession>A0A1L3JMR5</accession>
<dbReference type="InterPro" id="IPR028098">
    <property type="entry name" value="Glyco_trans_4-like_N"/>
</dbReference>
<proteinExistence type="predicted"/>
<evidence type="ECO:0000313" key="4">
    <source>
        <dbReference type="Proteomes" id="UP000181898"/>
    </source>
</evidence>
<dbReference type="InterPro" id="IPR001296">
    <property type="entry name" value="Glyco_trans_1"/>
</dbReference>
<name>A0A1L3JMR5_9FLAO</name>
<dbReference type="Proteomes" id="UP000181898">
    <property type="component" value="Chromosome"/>
</dbReference>
<dbReference type="CDD" id="cd03811">
    <property type="entry name" value="GT4_GT28_WabH-like"/>
    <property type="match status" value="1"/>
</dbReference>